<gene>
    <name evidence="3" type="ORF">THAOC_11835</name>
</gene>
<keyword evidence="2" id="KW-0472">Membrane</keyword>
<feature type="compositionally biased region" description="Low complexity" evidence="1">
    <location>
        <begin position="338"/>
        <end position="350"/>
    </location>
</feature>
<feature type="transmembrane region" description="Helical" evidence="2">
    <location>
        <begin position="256"/>
        <end position="281"/>
    </location>
</feature>
<evidence type="ECO:0000256" key="1">
    <source>
        <dbReference type="SAM" id="MobiDB-lite"/>
    </source>
</evidence>
<dbReference type="OMA" id="MGFMNHG"/>
<feature type="transmembrane region" description="Helical" evidence="2">
    <location>
        <begin position="192"/>
        <end position="212"/>
    </location>
</feature>
<protein>
    <submittedName>
        <fullName evidence="3">Uncharacterized protein</fullName>
    </submittedName>
</protein>
<name>K0SLI4_THAOC</name>
<evidence type="ECO:0000313" key="3">
    <source>
        <dbReference type="EMBL" id="EJK67168.1"/>
    </source>
</evidence>
<proteinExistence type="predicted"/>
<dbReference type="OrthoDB" id="47452at2759"/>
<keyword evidence="4" id="KW-1185">Reference proteome</keyword>
<sequence>IVSFEVGKARLSGGCRRPPTARHEGRGWRQCRYDSVAAVPTGPVSLPAGPKGQQAASKAGRAPYSYVYLEPCLNVCRLGILANASATAPALSSSNHLTNSSLSADDNGYNASNNTNSGPPPANPILTGYESYCQQTPLVTRYMGFMNHGVKLEQSLGSSYFAVLFFTLTIATNVLFLAIEILLWGLTNNEAHLLSASMGIWVVLLGIIAAECAQAPPDTIKKLFFLEVKAVYYPMGTSSSWAVYGCNESDVQLPVLLGLFSLLGGPRLSYCLGVAVGYGYGYGKLDRFKVRVERVRKWENRDQNGFLSGFVRRPGFITIGSATGPMAWQEGSGGGRGNDASASSAAGAVRAPEDPGAPSFPSSGGRSLGGSRGGLLSRSPKKTPEERAALLERAAERRRNQQEGELDYIADRPERSHQLGLQLTLPRTSDAAFEV</sequence>
<keyword evidence="2" id="KW-1133">Transmembrane helix</keyword>
<dbReference type="EMBL" id="AGNL01013577">
    <property type="protein sequence ID" value="EJK67168.1"/>
    <property type="molecule type" value="Genomic_DNA"/>
</dbReference>
<dbReference type="Proteomes" id="UP000266841">
    <property type="component" value="Unassembled WGS sequence"/>
</dbReference>
<feature type="compositionally biased region" description="Basic and acidic residues" evidence="1">
    <location>
        <begin position="382"/>
        <end position="402"/>
    </location>
</feature>
<dbReference type="AlphaFoldDB" id="K0SLI4"/>
<feature type="non-terminal residue" evidence="3">
    <location>
        <position position="1"/>
    </location>
</feature>
<feature type="transmembrane region" description="Helical" evidence="2">
    <location>
        <begin position="160"/>
        <end position="186"/>
    </location>
</feature>
<keyword evidence="2" id="KW-0812">Transmembrane</keyword>
<reference evidence="3 4" key="1">
    <citation type="journal article" date="2012" name="Genome Biol.">
        <title>Genome and low-iron response of an oceanic diatom adapted to chronic iron limitation.</title>
        <authorList>
            <person name="Lommer M."/>
            <person name="Specht M."/>
            <person name="Roy A.S."/>
            <person name="Kraemer L."/>
            <person name="Andreson R."/>
            <person name="Gutowska M.A."/>
            <person name="Wolf J."/>
            <person name="Bergner S.V."/>
            <person name="Schilhabel M.B."/>
            <person name="Klostermeier U.C."/>
            <person name="Beiko R.G."/>
            <person name="Rosenstiel P."/>
            <person name="Hippler M."/>
            <person name="Laroche J."/>
        </authorList>
    </citation>
    <scope>NUCLEOTIDE SEQUENCE [LARGE SCALE GENOMIC DNA]</scope>
    <source>
        <strain evidence="3 4">CCMP1005</strain>
    </source>
</reference>
<feature type="region of interest" description="Disordered" evidence="1">
    <location>
        <begin position="322"/>
        <end position="416"/>
    </location>
</feature>
<accession>K0SLI4</accession>
<feature type="transmembrane region" description="Helical" evidence="2">
    <location>
        <begin position="224"/>
        <end position="244"/>
    </location>
</feature>
<dbReference type="eggNOG" id="ENOG502SCFW">
    <property type="taxonomic scope" value="Eukaryota"/>
</dbReference>
<organism evidence="3 4">
    <name type="scientific">Thalassiosira oceanica</name>
    <name type="common">Marine diatom</name>
    <dbReference type="NCBI Taxonomy" id="159749"/>
    <lineage>
        <taxon>Eukaryota</taxon>
        <taxon>Sar</taxon>
        <taxon>Stramenopiles</taxon>
        <taxon>Ochrophyta</taxon>
        <taxon>Bacillariophyta</taxon>
        <taxon>Coscinodiscophyceae</taxon>
        <taxon>Thalassiosirophycidae</taxon>
        <taxon>Thalassiosirales</taxon>
        <taxon>Thalassiosiraceae</taxon>
        <taxon>Thalassiosira</taxon>
    </lineage>
</organism>
<comment type="caution">
    <text evidence="3">The sequence shown here is derived from an EMBL/GenBank/DDBJ whole genome shotgun (WGS) entry which is preliminary data.</text>
</comment>
<evidence type="ECO:0000256" key="2">
    <source>
        <dbReference type="SAM" id="Phobius"/>
    </source>
</evidence>
<evidence type="ECO:0000313" key="4">
    <source>
        <dbReference type="Proteomes" id="UP000266841"/>
    </source>
</evidence>